<reference evidence="3" key="1">
    <citation type="journal article" date="2021" name="Nat. Commun.">
        <title>Genomic analyses provide insights into spinach domestication and the genetic basis of agronomic traits.</title>
        <authorList>
            <person name="Cai X."/>
            <person name="Sun X."/>
            <person name="Xu C."/>
            <person name="Sun H."/>
            <person name="Wang X."/>
            <person name="Ge C."/>
            <person name="Zhang Z."/>
            <person name="Wang Q."/>
            <person name="Fei Z."/>
            <person name="Jiao C."/>
            <person name="Wang Q."/>
        </authorList>
    </citation>
    <scope>NUCLEOTIDE SEQUENCE [LARGE SCALE GENOMIC DNA]</scope>
    <source>
        <strain evidence="3">cv. Varoflay</strain>
    </source>
</reference>
<proteinExistence type="predicted"/>
<feature type="compositionally biased region" description="Basic and acidic residues" evidence="1">
    <location>
        <begin position="196"/>
        <end position="213"/>
    </location>
</feature>
<dbReference type="PROSITE" id="PS50846">
    <property type="entry name" value="HMA_2"/>
    <property type="match status" value="1"/>
</dbReference>
<dbReference type="InterPro" id="IPR036163">
    <property type="entry name" value="HMA_dom_sf"/>
</dbReference>
<dbReference type="GeneID" id="130467121"/>
<dbReference type="PANTHER" id="PTHR46413:SF34">
    <property type="entry name" value="HEAVY METAL-ASSOCIATED ISOPRENYLATED PLANT PROTEIN 3-LIKE"/>
    <property type="match status" value="1"/>
</dbReference>
<feature type="compositionally biased region" description="Basic and acidic residues" evidence="1">
    <location>
        <begin position="115"/>
        <end position="129"/>
    </location>
</feature>
<name>A0ABM3R7F7_SPIOL</name>
<sequence>MGKGNKNGGGGGGGGEGGDNKDCGGGGGEKKDGGGGGGGGNLSIVMKIDLHCEGCTKRIRKCILKFPGVFNVEFEGESKVKIMAQNKVDPVKLRDGIQKKTLKKTELISPQPPKNTEKKNENKDDKPKELPVTTVMLKVVYHCDGCGNRLYKAVSSYKGVHEVSIEKEKDRVKVTGRIEAKKMVEELQKKLKKNVEIANDKKENGKKGGDQKENGGGGGGGNGGGNNGGGGNGGGGGGEKKEVKLEYMINSSGYIGIVNGTGRVVEIFDTPQFFSDDNPNACSVM</sequence>
<dbReference type="PANTHER" id="PTHR46413">
    <property type="entry name" value="HEAVY METAL-ASSOCIATED ISOPRENYLATED PLANT PROTEIN 6"/>
    <property type="match status" value="1"/>
</dbReference>
<dbReference type="Pfam" id="PF00403">
    <property type="entry name" value="HMA"/>
    <property type="match status" value="2"/>
</dbReference>
<dbReference type="RefSeq" id="XP_056691550.1">
    <property type="nucleotide sequence ID" value="XM_056835572.1"/>
</dbReference>
<accession>A0ABM3R7F7</accession>
<dbReference type="CDD" id="cd00371">
    <property type="entry name" value="HMA"/>
    <property type="match status" value="2"/>
</dbReference>
<feature type="domain" description="HMA" evidence="2">
    <location>
        <begin position="132"/>
        <end position="199"/>
    </location>
</feature>
<organism evidence="3 4">
    <name type="scientific">Spinacia oleracea</name>
    <name type="common">Spinach</name>
    <dbReference type="NCBI Taxonomy" id="3562"/>
    <lineage>
        <taxon>Eukaryota</taxon>
        <taxon>Viridiplantae</taxon>
        <taxon>Streptophyta</taxon>
        <taxon>Embryophyta</taxon>
        <taxon>Tracheophyta</taxon>
        <taxon>Spermatophyta</taxon>
        <taxon>Magnoliopsida</taxon>
        <taxon>eudicotyledons</taxon>
        <taxon>Gunneridae</taxon>
        <taxon>Pentapetalae</taxon>
        <taxon>Caryophyllales</taxon>
        <taxon>Chenopodiaceae</taxon>
        <taxon>Chenopodioideae</taxon>
        <taxon>Anserineae</taxon>
        <taxon>Spinacia</taxon>
    </lineage>
</organism>
<reference evidence="4" key="2">
    <citation type="submission" date="2025-08" db="UniProtKB">
        <authorList>
            <consortium name="RefSeq"/>
        </authorList>
    </citation>
    <scope>IDENTIFICATION</scope>
    <source>
        <tissue evidence="4">Leaf</tissue>
    </source>
</reference>
<dbReference type="Gene3D" id="3.30.70.100">
    <property type="match status" value="2"/>
</dbReference>
<feature type="compositionally biased region" description="Basic and acidic residues" evidence="1">
    <location>
        <begin position="18"/>
        <end position="33"/>
    </location>
</feature>
<feature type="region of interest" description="Disordered" evidence="1">
    <location>
        <begin position="1"/>
        <end position="38"/>
    </location>
</feature>
<dbReference type="Proteomes" id="UP000813463">
    <property type="component" value="Chromosome 2"/>
</dbReference>
<dbReference type="InterPro" id="IPR006121">
    <property type="entry name" value="HMA_dom"/>
</dbReference>
<feature type="region of interest" description="Disordered" evidence="1">
    <location>
        <begin position="102"/>
        <end position="129"/>
    </location>
</feature>
<protein>
    <submittedName>
        <fullName evidence="4">Heavy metal-associated isoprenylated plant protein 3</fullName>
    </submittedName>
</protein>
<evidence type="ECO:0000313" key="3">
    <source>
        <dbReference type="Proteomes" id="UP000813463"/>
    </source>
</evidence>
<evidence type="ECO:0000259" key="2">
    <source>
        <dbReference type="PROSITE" id="PS50846"/>
    </source>
</evidence>
<dbReference type="SUPFAM" id="SSF55008">
    <property type="entry name" value="HMA, heavy metal-associated domain"/>
    <property type="match status" value="2"/>
</dbReference>
<evidence type="ECO:0000313" key="4">
    <source>
        <dbReference type="RefSeq" id="XP_056691550.1"/>
    </source>
</evidence>
<feature type="compositionally biased region" description="Gly residues" evidence="1">
    <location>
        <begin position="1"/>
        <end position="17"/>
    </location>
</feature>
<feature type="compositionally biased region" description="Gly residues" evidence="1">
    <location>
        <begin position="214"/>
        <end position="237"/>
    </location>
</feature>
<evidence type="ECO:0000256" key="1">
    <source>
        <dbReference type="SAM" id="MobiDB-lite"/>
    </source>
</evidence>
<feature type="region of interest" description="Disordered" evidence="1">
    <location>
        <begin position="196"/>
        <end position="240"/>
    </location>
</feature>
<keyword evidence="3" id="KW-1185">Reference proteome</keyword>
<dbReference type="InterPro" id="IPR044594">
    <property type="entry name" value="HIPP01/3/5/6"/>
</dbReference>
<gene>
    <name evidence="4" type="primary">LOC130467121</name>
</gene>